<comment type="caution">
    <text evidence="2">The sequence shown here is derived from an EMBL/GenBank/DDBJ whole genome shotgun (WGS) entry which is preliminary data.</text>
</comment>
<organism evidence="2 3">
    <name type="scientific">Mycena metata</name>
    <dbReference type="NCBI Taxonomy" id="1033252"/>
    <lineage>
        <taxon>Eukaryota</taxon>
        <taxon>Fungi</taxon>
        <taxon>Dikarya</taxon>
        <taxon>Basidiomycota</taxon>
        <taxon>Agaricomycotina</taxon>
        <taxon>Agaricomycetes</taxon>
        <taxon>Agaricomycetidae</taxon>
        <taxon>Agaricales</taxon>
        <taxon>Marasmiineae</taxon>
        <taxon>Mycenaceae</taxon>
        <taxon>Mycena</taxon>
    </lineage>
</organism>
<dbReference type="InterPro" id="IPR012337">
    <property type="entry name" value="RNaseH-like_sf"/>
</dbReference>
<keyword evidence="3" id="KW-1185">Reference proteome</keyword>
<dbReference type="SUPFAM" id="SSF53098">
    <property type="entry name" value="Ribonuclease H-like"/>
    <property type="match status" value="1"/>
</dbReference>
<sequence>MGAGLPVNDNVQRAHPALGEANKDLDRATLATMRQRKRTTKFKWVKGHNGHTRNEGADMKADEGVSKQTHDKVPLNVPPELKATGAKLSSMTQSLAYKAIRERRMKTKLKKRDKDLSRQIRSFLWTTAHEAYKERSICQHCGKIDSMEHILSQCEIPGQSEVWALAKELWTKRNPDWPWLGLGPASRMQTGRWDTRLYRILVTESAYLIWKLRGERIIQNGGKAPTEMEIHNRWVKTMNVRLQLDCSMTHPRYERKALPAATVLKTCKGILDGEAQLSDDWTGVSGVLVGIEPMRQQER</sequence>
<dbReference type="Gene3D" id="3.30.420.10">
    <property type="entry name" value="Ribonuclease H-like superfamily/Ribonuclease H"/>
    <property type="match status" value="1"/>
</dbReference>
<name>A0AAD7JFC8_9AGAR</name>
<protein>
    <recommendedName>
        <fullName evidence="4">RNase H type-1 domain-containing protein</fullName>
    </recommendedName>
</protein>
<accession>A0AAD7JFC8</accession>
<feature type="region of interest" description="Disordered" evidence="1">
    <location>
        <begin position="1"/>
        <end position="27"/>
    </location>
</feature>
<feature type="region of interest" description="Disordered" evidence="1">
    <location>
        <begin position="47"/>
        <end position="79"/>
    </location>
</feature>
<evidence type="ECO:0000313" key="3">
    <source>
        <dbReference type="Proteomes" id="UP001215598"/>
    </source>
</evidence>
<proteinExistence type="predicted"/>
<feature type="compositionally biased region" description="Basic and acidic residues" evidence="1">
    <location>
        <begin position="52"/>
        <end position="73"/>
    </location>
</feature>
<reference evidence="2" key="1">
    <citation type="submission" date="2023-03" db="EMBL/GenBank/DDBJ databases">
        <title>Massive genome expansion in bonnet fungi (Mycena s.s.) driven by repeated elements and novel gene families across ecological guilds.</title>
        <authorList>
            <consortium name="Lawrence Berkeley National Laboratory"/>
            <person name="Harder C.B."/>
            <person name="Miyauchi S."/>
            <person name="Viragh M."/>
            <person name="Kuo A."/>
            <person name="Thoen E."/>
            <person name="Andreopoulos B."/>
            <person name="Lu D."/>
            <person name="Skrede I."/>
            <person name="Drula E."/>
            <person name="Henrissat B."/>
            <person name="Morin E."/>
            <person name="Kohler A."/>
            <person name="Barry K."/>
            <person name="LaButti K."/>
            <person name="Morin E."/>
            <person name="Salamov A."/>
            <person name="Lipzen A."/>
            <person name="Mereny Z."/>
            <person name="Hegedus B."/>
            <person name="Baldrian P."/>
            <person name="Stursova M."/>
            <person name="Weitz H."/>
            <person name="Taylor A."/>
            <person name="Grigoriev I.V."/>
            <person name="Nagy L.G."/>
            <person name="Martin F."/>
            <person name="Kauserud H."/>
        </authorList>
    </citation>
    <scope>NUCLEOTIDE SEQUENCE</scope>
    <source>
        <strain evidence="2">CBHHK182m</strain>
    </source>
</reference>
<dbReference type="InterPro" id="IPR036397">
    <property type="entry name" value="RNaseH_sf"/>
</dbReference>
<dbReference type="GO" id="GO:0003676">
    <property type="term" value="F:nucleic acid binding"/>
    <property type="evidence" value="ECO:0007669"/>
    <property type="project" value="InterPro"/>
</dbReference>
<evidence type="ECO:0000256" key="1">
    <source>
        <dbReference type="SAM" id="MobiDB-lite"/>
    </source>
</evidence>
<dbReference type="AlphaFoldDB" id="A0AAD7JFC8"/>
<dbReference type="EMBL" id="JARKIB010000033">
    <property type="protein sequence ID" value="KAJ7762258.1"/>
    <property type="molecule type" value="Genomic_DNA"/>
</dbReference>
<dbReference type="Proteomes" id="UP001215598">
    <property type="component" value="Unassembled WGS sequence"/>
</dbReference>
<evidence type="ECO:0008006" key="4">
    <source>
        <dbReference type="Google" id="ProtNLM"/>
    </source>
</evidence>
<evidence type="ECO:0000313" key="2">
    <source>
        <dbReference type="EMBL" id="KAJ7762258.1"/>
    </source>
</evidence>
<gene>
    <name evidence="2" type="ORF">B0H16DRAFT_1661894</name>
</gene>